<dbReference type="AlphaFoldDB" id="M1DI82"/>
<feature type="domain" description="Putative plant transposon protein" evidence="1">
    <location>
        <begin position="1"/>
        <end position="140"/>
    </location>
</feature>
<dbReference type="EnsemblPlants" id="PGSC0003DMT400089471">
    <property type="protein sequence ID" value="PGSC0003DMT400089471"/>
    <property type="gene ID" value="PGSC0003DMG400039042"/>
</dbReference>
<reference evidence="2" key="2">
    <citation type="submission" date="2015-06" db="UniProtKB">
        <authorList>
            <consortium name="EnsemblPlants"/>
        </authorList>
    </citation>
    <scope>IDENTIFICATION</scope>
    <source>
        <strain evidence="2">DM1-3 516 R44</strain>
    </source>
</reference>
<keyword evidence="3" id="KW-1185">Reference proteome</keyword>
<evidence type="ECO:0000259" key="1">
    <source>
        <dbReference type="Pfam" id="PF20167"/>
    </source>
</evidence>
<sequence>MVRGTVVHYNRDHINTVFDRGSVFDYPNLATTTTPSDDLMGWCASLISDTTPRWIKTGAPIEKKDMNIAERYWLDSLAASSCLHKKRLSSATKDGLPWSIIVWKSIDIRLIIEQEMAMRAKQCQTSLSFLVLITELCRRVRDSRDGMRDIEVTPISSTDIRHIEVEYTREKEDMRREVMLIVTNNTNLLYECPRSSIV</sequence>
<evidence type="ECO:0000313" key="3">
    <source>
        <dbReference type="Proteomes" id="UP000011115"/>
    </source>
</evidence>
<dbReference type="HOGENOM" id="CLU_029307_0_1_1"/>
<accession>M1DI82</accession>
<dbReference type="InterPro" id="IPR046796">
    <property type="entry name" value="Transposase_32_dom"/>
</dbReference>
<organism evidence="2 3">
    <name type="scientific">Solanum tuberosum</name>
    <name type="common">Potato</name>
    <dbReference type="NCBI Taxonomy" id="4113"/>
    <lineage>
        <taxon>Eukaryota</taxon>
        <taxon>Viridiplantae</taxon>
        <taxon>Streptophyta</taxon>
        <taxon>Embryophyta</taxon>
        <taxon>Tracheophyta</taxon>
        <taxon>Spermatophyta</taxon>
        <taxon>Magnoliopsida</taxon>
        <taxon>eudicotyledons</taxon>
        <taxon>Gunneridae</taxon>
        <taxon>Pentapetalae</taxon>
        <taxon>asterids</taxon>
        <taxon>lamiids</taxon>
        <taxon>Solanales</taxon>
        <taxon>Solanaceae</taxon>
        <taxon>Solanoideae</taxon>
        <taxon>Solaneae</taxon>
        <taxon>Solanum</taxon>
    </lineage>
</organism>
<dbReference type="InParanoid" id="M1DI82"/>
<dbReference type="PaxDb" id="4113-PGSC0003DMT400089471"/>
<dbReference type="Proteomes" id="UP000011115">
    <property type="component" value="Unassembled WGS sequence"/>
</dbReference>
<dbReference type="PANTHER" id="PTHR33180">
    <property type="entry name" value="PHOTOSYSTEM II CP43 REACTION CENTER PROTEIN"/>
    <property type="match status" value="1"/>
</dbReference>
<protein>
    <recommendedName>
        <fullName evidence="1">Putative plant transposon protein domain-containing protein</fullName>
    </recommendedName>
</protein>
<name>M1DI82_SOLTU</name>
<proteinExistence type="predicted"/>
<dbReference type="Pfam" id="PF20167">
    <property type="entry name" value="Transposase_32"/>
    <property type="match status" value="1"/>
</dbReference>
<reference evidence="3" key="1">
    <citation type="journal article" date="2011" name="Nature">
        <title>Genome sequence and analysis of the tuber crop potato.</title>
        <authorList>
            <consortium name="The Potato Genome Sequencing Consortium"/>
        </authorList>
    </citation>
    <scope>NUCLEOTIDE SEQUENCE [LARGE SCALE GENOMIC DNA]</scope>
    <source>
        <strain evidence="3">cv. DM1-3 516 R44</strain>
    </source>
</reference>
<dbReference type="PANTHER" id="PTHR33180:SF31">
    <property type="entry name" value="POLYPROTEIN PROTEIN"/>
    <property type="match status" value="1"/>
</dbReference>
<dbReference type="Gramene" id="PGSC0003DMT400089471">
    <property type="protein sequence ID" value="PGSC0003DMT400089471"/>
    <property type="gene ID" value="PGSC0003DMG400039042"/>
</dbReference>
<evidence type="ECO:0000313" key="2">
    <source>
        <dbReference type="EnsemblPlants" id="PGSC0003DMT400089471"/>
    </source>
</evidence>